<dbReference type="OrthoDB" id="432970at2759"/>
<name>A0A8H7XYC2_PSICU</name>
<sequence length="172" mass="19543">MKSDETLNNNTLATIGMALADAETKLKKWVQYYKSIIGSTVVHALKLQMTPEACLTHLLSFTLIPKFTAANPPIRDKDIWTAFRVDNIQVLSFADCIAEKPQLKVKFDEIASRTKNARKENFNAIGFGIVLIEIPCIYTTRFVPYGIPEDLERWDPQWQAKLKMVIERGIAI</sequence>
<accession>A0A8H7XYC2</accession>
<comment type="caution">
    <text evidence="1">The sequence shown here is derived from an EMBL/GenBank/DDBJ whole genome shotgun (WGS) entry which is preliminary data.</text>
</comment>
<proteinExistence type="predicted"/>
<evidence type="ECO:0000313" key="1">
    <source>
        <dbReference type="EMBL" id="KAG5167878.1"/>
    </source>
</evidence>
<gene>
    <name evidence="1" type="ORF">JR316_006469</name>
</gene>
<protein>
    <submittedName>
        <fullName evidence="1">Uncharacterized protein</fullName>
    </submittedName>
</protein>
<dbReference type="EMBL" id="JAFIQS010000006">
    <property type="protein sequence ID" value="KAG5167878.1"/>
    <property type="molecule type" value="Genomic_DNA"/>
</dbReference>
<dbReference type="AlphaFoldDB" id="A0A8H7XYC2"/>
<reference evidence="1" key="1">
    <citation type="submission" date="2021-02" db="EMBL/GenBank/DDBJ databases">
        <title>Psilocybe cubensis genome.</title>
        <authorList>
            <person name="Mckernan K.J."/>
            <person name="Crawford S."/>
            <person name="Trippe A."/>
            <person name="Kane L.T."/>
            <person name="Mclaughlin S."/>
        </authorList>
    </citation>
    <scope>NUCLEOTIDE SEQUENCE [LARGE SCALE GENOMIC DNA]</scope>
    <source>
        <strain evidence="1">MGC-MH-2018</strain>
    </source>
</reference>
<organism evidence="1">
    <name type="scientific">Psilocybe cubensis</name>
    <name type="common">Psychedelic mushroom</name>
    <name type="synonym">Stropharia cubensis</name>
    <dbReference type="NCBI Taxonomy" id="181762"/>
    <lineage>
        <taxon>Eukaryota</taxon>
        <taxon>Fungi</taxon>
        <taxon>Dikarya</taxon>
        <taxon>Basidiomycota</taxon>
        <taxon>Agaricomycotina</taxon>
        <taxon>Agaricomycetes</taxon>
        <taxon>Agaricomycetidae</taxon>
        <taxon>Agaricales</taxon>
        <taxon>Agaricineae</taxon>
        <taxon>Strophariaceae</taxon>
        <taxon>Psilocybe</taxon>
    </lineage>
</organism>